<evidence type="ECO:0000256" key="2">
    <source>
        <dbReference type="ARBA" id="ARBA00022475"/>
    </source>
</evidence>
<evidence type="ECO:0000256" key="12">
    <source>
        <dbReference type="SAM" id="Phobius"/>
    </source>
</evidence>
<evidence type="ECO:0000256" key="6">
    <source>
        <dbReference type="ARBA" id="ARBA00023136"/>
    </source>
</evidence>
<dbReference type="AlphaFoldDB" id="A0A380C6N3"/>
<dbReference type="SUPFAM" id="SSF54534">
    <property type="entry name" value="FKBP-like"/>
    <property type="match status" value="1"/>
</dbReference>
<keyword evidence="3" id="KW-0997">Cell inner membrane</keyword>
<dbReference type="InterPro" id="IPR046357">
    <property type="entry name" value="PPIase_dom_sf"/>
</dbReference>
<keyword evidence="6 12" id="KW-0472">Membrane</keyword>
<protein>
    <recommendedName>
        <fullName evidence="9">Periplasmic chaperone PpiD</fullName>
    </recommendedName>
    <alternativeName>
        <fullName evidence="10">Periplasmic folding chaperone</fullName>
    </alternativeName>
</protein>
<evidence type="ECO:0000259" key="13">
    <source>
        <dbReference type="PROSITE" id="PS50198"/>
    </source>
</evidence>
<dbReference type="PANTHER" id="PTHR47529">
    <property type="entry name" value="PEPTIDYL-PROLYL CIS-TRANS ISOMERASE D"/>
    <property type="match status" value="1"/>
</dbReference>
<evidence type="ECO:0000256" key="4">
    <source>
        <dbReference type="ARBA" id="ARBA00022692"/>
    </source>
</evidence>
<name>A0A380C6N3_9GAMM</name>
<organism evidence="14 15">
    <name type="scientific">Shewanella algae</name>
    <dbReference type="NCBI Taxonomy" id="38313"/>
    <lineage>
        <taxon>Bacteria</taxon>
        <taxon>Pseudomonadati</taxon>
        <taxon>Pseudomonadota</taxon>
        <taxon>Gammaproteobacteria</taxon>
        <taxon>Alteromonadales</taxon>
        <taxon>Shewanellaceae</taxon>
        <taxon>Shewanella</taxon>
    </lineage>
</organism>
<dbReference type="GO" id="GO:0005886">
    <property type="term" value="C:plasma membrane"/>
    <property type="evidence" value="ECO:0007669"/>
    <property type="project" value="UniProtKB-SubCell"/>
</dbReference>
<dbReference type="Pfam" id="PF13624">
    <property type="entry name" value="SurA_N_3"/>
    <property type="match status" value="1"/>
</dbReference>
<evidence type="ECO:0000313" key="15">
    <source>
        <dbReference type="Proteomes" id="UP000254069"/>
    </source>
</evidence>
<dbReference type="Gene3D" id="3.10.50.40">
    <property type="match status" value="1"/>
</dbReference>
<dbReference type="InterPro" id="IPR023058">
    <property type="entry name" value="PPIase_PpiC_CS"/>
</dbReference>
<keyword evidence="11" id="KW-0697">Rotamase</keyword>
<feature type="transmembrane region" description="Helical" evidence="12">
    <location>
        <begin position="12"/>
        <end position="34"/>
    </location>
</feature>
<dbReference type="Pfam" id="PF13616">
    <property type="entry name" value="Rotamase_3"/>
    <property type="match status" value="1"/>
</dbReference>
<dbReference type="EMBL" id="UGYO01000002">
    <property type="protein sequence ID" value="SUJ12546.1"/>
    <property type="molecule type" value="Genomic_DNA"/>
</dbReference>
<evidence type="ECO:0000256" key="10">
    <source>
        <dbReference type="ARBA" id="ARBA00042775"/>
    </source>
</evidence>
<dbReference type="InterPro" id="IPR000297">
    <property type="entry name" value="PPIase_PpiC"/>
</dbReference>
<dbReference type="GO" id="GO:0003755">
    <property type="term" value="F:peptidyl-prolyl cis-trans isomerase activity"/>
    <property type="evidence" value="ECO:0007669"/>
    <property type="project" value="UniProtKB-KW"/>
</dbReference>
<dbReference type="PROSITE" id="PS01096">
    <property type="entry name" value="PPIC_PPIASE_1"/>
    <property type="match status" value="1"/>
</dbReference>
<dbReference type="RefSeq" id="WP_093983279.1">
    <property type="nucleotide sequence ID" value="NZ_AP024612.1"/>
</dbReference>
<keyword evidence="4 12" id="KW-0812">Transmembrane</keyword>
<evidence type="ECO:0000256" key="1">
    <source>
        <dbReference type="ARBA" id="ARBA00004382"/>
    </source>
</evidence>
<evidence type="ECO:0000256" key="5">
    <source>
        <dbReference type="ARBA" id="ARBA00022989"/>
    </source>
</evidence>
<dbReference type="InterPro" id="IPR052029">
    <property type="entry name" value="PpiD_chaperone"/>
</dbReference>
<keyword evidence="15" id="KW-1185">Reference proteome</keyword>
<comment type="similarity">
    <text evidence="8">Belongs to the PpiD chaperone family.</text>
</comment>
<sequence>MLEKIREGSQGVIAKGILVLVILSFAFAGVSSYLGSSSVAPAATVNGEEISTTELDQAYQSERARLEQQLGEMFDALAANDAYLASIKKGVLERLVAQKLLDQAAAEMGLRVSNAQIIEAIRQEPAFQTEGKFDNDRFEAILRQLGYQQAAFRESMRVDMTRRQLISALIGSEFVLNGEAESLAKLQGQTRDIRYLLVDAEPFLGQATVTEEEAKSFYDTNPAQFERPEMVSLEYVELNAKDLVDGIEVSDELAKTYYDEHQNQYQTAEKRLAAHILIDASTDNAEAKAEDIHKQLENGADFAALAKSDSQDTLSGEKGGELGWFEPGVMDPAFDEALFALNKGDISKVVKTPFGFHIIKLLDIQSGQTAPFAEVKDKIVEQIKQEEAVKQFYGLQQKLADTSYEIPDNLQEAAKAVGAEIKTTRLFGRDNAPAPFDKPELSKAAFSSDVLGGMNSELLEVDRNHVVVVRVKEHQQAGTLEFAEVKPAIEARLKQQKANEIARDKAQEYMVKLKEGNADIALQSRANLGRFTQDVDSALVSKAFQMAKAKEGLSVDTVSLATGYAVVVLDAIHDTESAPADQVAAIKQRLNSQFGENDYRAVIDMLKAKAEIIYPEGDE</sequence>
<keyword evidence="5 12" id="KW-1133">Transmembrane helix</keyword>
<keyword evidence="7" id="KW-0143">Chaperone</keyword>
<evidence type="ECO:0000256" key="9">
    <source>
        <dbReference type="ARBA" id="ARBA00040743"/>
    </source>
</evidence>
<dbReference type="Gene3D" id="1.10.4030.10">
    <property type="entry name" value="Porin chaperone SurA, peptide-binding domain"/>
    <property type="match status" value="1"/>
</dbReference>
<reference evidence="14 15" key="1">
    <citation type="submission" date="2018-06" db="EMBL/GenBank/DDBJ databases">
        <authorList>
            <consortium name="Pathogen Informatics"/>
            <person name="Doyle S."/>
        </authorList>
    </citation>
    <scope>NUCLEOTIDE SEQUENCE [LARGE SCALE GENOMIC DNA]</scope>
    <source>
        <strain evidence="14 15">NCTC10738</strain>
    </source>
</reference>
<proteinExistence type="inferred from homology"/>
<dbReference type="SUPFAM" id="SSF109998">
    <property type="entry name" value="Triger factor/SurA peptide-binding domain-like"/>
    <property type="match status" value="1"/>
</dbReference>
<evidence type="ECO:0000256" key="8">
    <source>
        <dbReference type="ARBA" id="ARBA00038408"/>
    </source>
</evidence>
<keyword evidence="2" id="KW-1003">Cell membrane</keyword>
<evidence type="ECO:0000256" key="3">
    <source>
        <dbReference type="ARBA" id="ARBA00022519"/>
    </source>
</evidence>
<evidence type="ECO:0000256" key="7">
    <source>
        <dbReference type="ARBA" id="ARBA00023186"/>
    </source>
</evidence>
<evidence type="ECO:0000256" key="11">
    <source>
        <dbReference type="PROSITE-ProRule" id="PRU00278"/>
    </source>
</evidence>
<comment type="subcellular location">
    <subcellularLocation>
        <location evidence="1">Cell inner membrane</location>
        <topology evidence="1">Single-pass type II membrane protein</topology>
        <orientation evidence="1">Periplasmic side</orientation>
    </subcellularLocation>
</comment>
<dbReference type="PANTHER" id="PTHR47529:SF1">
    <property type="entry name" value="PERIPLASMIC CHAPERONE PPID"/>
    <property type="match status" value="1"/>
</dbReference>
<dbReference type="Proteomes" id="UP000254069">
    <property type="component" value="Unassembled WGS sequence"/>
</dbReference>
<gene>
    <name evidence="14" type="primary">ppiD</name>
    <name evidence="14" type="ORF">NCTC10738_04402</name>
</gene>
<feature type="domain" description="PpiC" evidence="13">
    <location>
        <begin position="268"/>
        <end position="363"/>
    </location>
</feature>
<accession>A0A380C6N3</accession>
<dbReference type="InterPro" id="IPR027304">
    <property type="entry name" value="Trigger_fact/SurA_dom_sf"/>
</dbReference>
<dbReference type="PROSITE" id="PS50198">
    <property type="entry name" value="PPIC_PPIASE_2"/>
    <property type="match status" value="1"/>
</dbReference>
<evidence type="ECO:0000313" key="14">
    <source>
        <dbReference type="EMBL" id="SUJ12546.1"/>
    </source>
</evidence>
<keyword evidence="11 14" id="KW-0413">Isomerase</keyword>